<organism evidence="2 3">
    <name type="scientific">Shewanella colwelliana</name>
    <name type="common">Alteromonas colwelliana</name>
    <dbReference type="NCBI Taxonomy" id="23"/>
    <lineage>
        <taxon>Bacteria</taxon>
        <taxon>Pseudomonadati</taxon>
        <taxon>Pseudomonadota</taxon>
        <taxon>Gammaproteobacteria</taxon>
        <taxon>Alteromonadales</taxon>
        <taxon>Shewanellaceae</taxon>
        <taxon>Shewanella</taxon>
    </lineage>
</organism>
<evidence type="ECO:0000256" key="1">
    <source>
        <dbReference type="SAM" id="SignalP"/>
    </source>
</evidence>
<keyword evidence="1" id="KW-0732">Signal</keyword>
<reference evidence="2 3" key="1">
    <citation type="submission" date="2016-07" db="EMBL/GenBank/DDBJ databases">
        <title>Whole-genome of two Shewanella species isolated from a digestive organ of sea cucumber Apostichopus japonicus Selenka 1867.</title>
        <authorList>
            <person name="Hong H.-H."/>
            <person name="Choi H."/>
            <person name="Cheon S."/>
            <person name="Oh J.-S."/>
            <person name="Lee H.-G."/>
            <person name="Park C."/>
        </authorList>
    </citation>
    <scope>NUCLEOTIDE SEQUENCE [LARGE SCALE GENOMIC DNA]</scope>
    <source>
        <strain evidence="2 3">CSB03KR</strain>
    </source>
</reference>
<feature type="chain" id="PRO_5009179283" description="Rap1a immunity protein domain-containing protein" evidence="1">
    <location>
        <begin position="21"/>
        <end position="126"/>
    </location>
</feature>
<accession>A0A1E5ITL2</accession>
<dbReference type="RefSeq" id="WP_069671216.1">
    <property type="nucleotide sequence ID" value="NZ_MCBT01000033.1"/>
</dbReference>
<dbReference type="EMBL" id="MCBT01000033">
    <property type="protein sequence ID" value="OEG73862.1"/>
    <property type="molecule type" value="Genomic_DNA"/>
</dbReference>
<dbReference type="Proteomes" id="UP000095230">
    <property type="component" value="Unassembled WGS sequence"/>
</dbReference>
<feature type="signal peptide" evidence="1">
    <location>
        <begin position="1"/>
        <end position="20"/>
    </location>
</feature>
<evidence type="ECO:0000313" key="3">
    <source>
        <dbReference type="Proteomes" id="UP000095230"/>
    </source>
</evidence>
<protein>
    <recommendedName>
        <fullName evidence="4">Rap1a immunity protein domain-containing protein</fullName>
    </recommendedName>
</protein>
<proteinExistence type="predicted"/>
<dbReference type="OrthoDB" id="5897919at2"/>
<dbReference type="AlphaFoldDB" id="A0A1E5ITL2"/>
<dbReference type="STRING" id="23.BEL05_15540"/>
<evidence type="ECO:0000313" key="2">
    <source>
        <dbReference type="EMBL" id="OEG73862.1"/>
    </source>
</evidence>
<sequence>MKYLKLVVLLIFSFSFSLQAKEAPFQADDVEFLQQSCREVVEIFENKDQSGSYAALHTSMAEAMRAGYCIGVLQQYSKQSHSCYSSGYRSSNWFEMAKTIANMSMGKQELRSSQVSKLLKLAYCNG</sequence>
<comment type="caution">
    <text evidence="2">The sequence shown here is derived from an EMBL/GenBank/DDBJ whole genome shotgun (WGS) entry which is preliminary data.</text>
</comment>
<gene>
    <name evidence="2" type="ORF">BEL05_15540</name>
</gene>
<name>A0A1E5ITL2_SHECO</name>
<evidence type="ECO:0008006" key="4">
    <source>
        <dbReference type="Google" id="ProtNLM"/>
    </source>
</evidence>